<evidence type="ECO:0000256" key="1">
    <source>
        <dbReference type="SAM" id="Phobius"/>
    </source>
</evidence>
<reference evidence="2 3" key="1">
    <citation type="submission" date="2024-02" db="EMBL/GenBank/DDBJ databases">
        <title>Rubritalea halochordaticola NBRC 107102.</title>
        <authorList>
            <person name="Ichikawa N."/>
            <person name="Katano-Makiyama Y."/>
            <person name="Hidaka K."/>
        </authorList>
    </citation>
    <scope>NUCLEOTIDE SEQUENCE [LARGE SCALE GENOMIC DNA]</scope>
    <source>
        <strain evidence="2 3">NBRC 107102</strain>
    </source>
</reference>
<sequence length="141" mass="15222">MRSYLLLTLAIFLFAIAQFLPAILPDMGAWNTPDNKAVTGWIVTALAWPFYVSNVALLLAPLLVILFKRLKRARAALVSLLVLYVLTPFATLLFREAILGFSIGFIFWVGSYCAAALGVAFALPPNDPAKQGVSGNGGQAH</sequence>
<keyword evidence="1" id="KW-0472">Membrane</keyword>
<keyword evidence="1" id="KW-1133">Transmembrane helix</keyword>
<protein>
    <submittedName>
        <fullName evidence="2">Uncharacterized protein</fullName>
    </submittedName>
</protein>
<dbReference type="RefSeq" id="WP_346189052.1">
    <property type="nucleotide sequence ID" value="NZ_BAABRL010000008.1"/>
</dbReference>
<proteinExistence type="predicted"/>
<feature type="transmembrane region" description="Helical" evidence="1">
    <location>
        <begin position="74"/>
        <end position="94"/>
    </location>
</feature>
<keyword evidence="3" id="KW-1185">Reference proteome</keyword>
<evidence type="ECO:0000313" key="2">
    <source>
        <dbReference type="EMBL" id="GAA5496370.1"/>
    </source>
</evidence>
<organism evidence="2 3">
    <name type="scientific">Rubritalea halochordaticola</name>
    <dbReference type="NCBI Taxonomy" id="714537"/>
    <lineage>
        <taxon>Bacteria</taxon>
        <taxon>Pseudomonadati</taxon>
        <taxon>Verrucomicrobiota</taxon>
        <taxon>Verrucomicrobiia</taxon>
        <taxon>Verrucomicrobiales</taxon>
        <taxon>Rubritaleaceae</taxon>
        <taxon>Rubritalea</taxon>
    </lineage>
</organism>
<name>A0ABP9V300_9BACT</name>
<comment type="caution">
    <text evidence="2">The sequence shown here is derived from an EMBL/GenBank/DDBJ whole genome shotgun (WGS) entry which is preliminary data.</text>
</comment>
<accession>A0ABP9V300</accession>
<dbReference type="EMBL" id="BAABRL010000008">
    <property type="protein sequence ID" value="GAA5496370.1"/>
    <property type="molecule type" value="Genomic_DNA"/>
</dbReference>
<feature type="transmembrane region" description="Helical" evidence="1">
    <location>
        <begin position="45"/>
        <end position="67"/>
    </location>
</feature>
<dbReference type="Proteomes" id="UP001424741">
    <property type="component" value="Unassembled WGS sequence"/>
</dbReference>
<evidence type="ECO:0000313" key="3">
    <source>
        <dbReference type="Proteomes" id="UP001424741"/>
    </source>
</evidence>
<feature type="transmembrane region" description="Helical" evidence="1">
    <location>
        <begin position="100"/>
        <end position="123"/>
    </location>
</feature>
<gene>
    <name evidence="2" type="ORF">Rhal01_02553</name>
</gene>
<keyword evidence="1" id="KW-0812">Transmembrane</keyword>